<keyword evidence="3" id="KW-1185">Reference proteome</keyword>
<reference evidence="2 3" key="1">
    <citation type="journal article" date="2018" name="Nat. Ecol. Evol.">
        <title>Shark genomes provide insights into elasmobranch evolution and the origin of vertebrates.</title>
        <authorList>
            <person name="Hara Y"/>
            <person name="Yamaguchi K"/>
            <person name="Onimaru K"/>
            <person name="Kadota M"/>
            <person name="Koyanagi M"/>
            <person name="Keeley SD"/>
            <person name="Tatsumi K"/>
            <person name="Tanaka K"/>
            <person name="Motone F"/>
            <person name="Kageyama Y"/>
            <person name="Nozu R"/>
            <person name="Adachi N"/>
            <person name="Nishimura O"/>
            <person name="Nakagawa R"/>
            <person name="Tanegashima C"/>
            <person name="Kiyatake I"/>
            <person name="Matsumoto R"/>
            <person name="Murakumo K"/>
            <person name="Nishida K"/>
            <person name="Terakita A"/>
            <person name="Kuratani S"/>
            <person name="Sato K"/>
            <person name="Hyodo S Kuraku.S."/>
        </authorList>
    </citation>
    <scope>NUCLEOTIDE SEQUENCE [LARGE SCALE GENOMIC DNA]</scope>
</reference>
<name>A0A401TPJ9_CHIPU</name>
<gene>
    <name evidence="2" type="ORF">chiPu_0028617</name>
</gene>
<sequence>GTAGQCCLFQDCPIGRTHRCPHPGVGFPGHHQGVYKHCRGSVPGEAGRIHGSQLHSIPEGAPVPQQGRPGAWDQTTTELPL</sequence>
<protein>
    <submittedName>
        <fullName evidence="2">Uncharacterized protein</fullName>
    </submittedName>
</protein>
<evidence type="ECO:0000256" key="1">
    <source>
        <dbReference type="SAM" id="MobiDB-lite"/>
    </source>
</evidence>
<proteinExistence type="predicted"/>
<accession>A0A401TPJ9</accession>
<feature type="region of interest" description="Disordered" evidence="1">
    <location>
        <begin position="50"/>
        <end position="81"/>
    </location>
</feature>
<dbReference type="EMBL" id="BEZZ01135767">
    <property type="protein sequence ID" value="GCC44518.1"/>
    <property type="molecule type" value="Genomic_DNA"/>
</dbReference>
<evidence type="ECO:0000313" key="2">
    <source>
        <dbReference type="EMBL" id="GCC44518.1"/>
    </source>
</evidence>
<evidence type="ECO:0000313" key="3">
    <source>
        <dbReference type="Proteomes" id="UP000287033"/>
    </source>
</evidence>
<dbReference type="Proteomes" id="UP000287033">
    <property type="component" value="Unassembled WGS sequence"/>
</dbReference>
<organism evidence="2 3">
    <name type="scientific">Chiloscyllium punctatum</name>
    <name type="common">Brownbanded bambooshark</name>
    <name type="synonym">Hemiscyllium punctatum</name>
    <dbReference type="NCBI Taxonomy" id="137246"/>
    <lineage>
        <taxon>Eukaryota</taxon>
        <taxon>Metazoa</taxon>
        <taxon>Chordata</taxon>
        <taxon>Craniata</taxon>
        <taxon>Vertebrata</taxon>
        <taxon>Chondrichthyes</taxon>
        <taxon>Elasmobranchii</taxon>
        <taxon>Galeomorphii</taxon>
        <taxon>Galeoidea</taxon>
        <taxon>Orectolobiformes</taxon>
        <taxon>Hemiscylliidae</taxon>
        <taxon>Chiloscyllium</taxon>
    </lineage>
</organism>
<dbReference type="AlphaFoldDB" id="A0A401TPJ9"/>
<feature type="non-terminal residue" evidence="2">
    <location>
        <position position="1"/>
    </location>
</feature>
<comment type="caution">
    <text evidence="2">The sequence shown here is derived from an EMBL/GenBank/DDBJ whole genome shotgun (WGS) entry which is preliminary data.</text>
</comment>